<name>A0A168DDJ9_CORFA</name>
<evidence type="ECO:0000313" key="18">
    <source>
        <dbReference type="Proteomes" id="UP000076744"/>
    </source>
</evidence>
<dbReference type="SUPFAM" id="SSF53474">
    <property type="entry name" value="alpha/beta-Hydrolases"/>
    <property type="match status" value="1"/>
</dbReference>
<evidence type="ECO:0000256" key="3">
    <source>
        <dbReference type="ARBA" id="ARBA00009431"/>
    </source>
</evidence>
<evidence type="ECO:0000256" key="2">
    <source>
        <dbReference type="ARBA" id="ARBA00004393"/>
    </source>
</evidence>
<keyword evidence="13" id="KW-0325">Glycoprotein</keyword>
<evidence type="ECO:0000256" key="15">
    <source>
        <dbReference type="RuleBase" id="RU361156"/>
    </source>
</evidence>
<feature type="transmembrane region" description="Helical" evidence="16">
    <location>
        <begin position="503"/>
        <end position="523"/>
    </location>
</feature>
<dbReference type="GO" id="GO:0005802">
    <property type="term" value="C:trans-Golgi network"/>
    <property type="evidence" value="ECO:0007669"/>
    <property type="project" value="TreeGrafter"/>
</dbReference>
<keyword evidence="12 16" id="KW-0472">Membrane</keyword>
<keyword evidence="4 15" id="KW-0121">Carboxypeptidase</keyword>
<dbReference type="PANTHER" id="PTHR11802">
    <property type="entry name" value="SERINE PROTEASE FAMILY S10 SERINE CARBOXYPEPTIDASE"/>
    <property type="match status" value="1"/>
</dbReference>
<dbReference type="InterPro" id="IPR018202">
    <property type="entry name" value="Ser_caboxypep_ser_AS"/>
</dbReference>
<evidence type="ECO:0000256" key="8">
    <source>
        <dbReference type="ARBA" id="ARBA00022729"/>
    </source>
</evidence>
<dbReference type="InterPro" id="IPR029058">
    <property type="entry name" value="AB_hydrolase_fold"/>
</dbReference>
<sequence length="543" mass="60720">MYSSTPRPWAVMFLMAHLLIVAFAIQSAADYYVHHLPGIPKDAPPIKMHAGHIEIERGHNGNMFFWHFQNRHIVGRQRTVIWLNGGPGCSSEDGALMEVGPYRLKDEETLTFNNGSWNEFANLLFVDNPVGTGFSNVDADSYTRSLPAMASQFVTFLENFFAIFPHYEQDDIYLAGESYAGQYIPYIAKAILQRNEAIGKHSSSDRWNLRGLIIGNGWISPKEQYEAYLTFTVEKGLVQEGTEEGDKLRSLVRDCQQAMGDSPTLAEYPDCGKVRAMMRDIGRAGADDQTCYNIYDVRLREPYPACGMNWPPDLRYATPYLRRPDVVSQLNMHGHHPAWQECTSSVGQALRPSADEPSVRLLPELLAAQLPILLFSGAEDLSCNHAGTEALIDALEWNGGRGFGEGAQRRAWTFGGERAGFWQEARGLTYVLFHDASHMVPLDHPQRSLDMLSRFVGVDAGRGAGDSHVEGADVAEASTLHYPYPAQLRAKPAAGTCVACREVGQAVIVFGSVVMAVCVYFLWRWHRGRAGRKQRRDSRDEEW</sequence>
<dbReference type="PROSITE" id="PS00131">
    <property type="entry name" value="CARBOXYPEPT_SER_SER"/>
    <property type="match status" value="1"/>
</dbReference>
<evidence type="ECO:0000256" key="16">
    <source>
        <dbReference type="SAM" id="Phobius"/>
    </source>
</evidence>
<dbReference type="Proteomes" id="UP000076744">
    <property type="component" value="Unassembled WGS sequence"/>
</dbReference>
<keyword evidence="9 15" id="KW-0378">Hydrolase</keyword>
<keyword evidence="10 16" id="KW-1133">Transmembrane helix</keyword>
<evidence type="ECO:0000256" key="13">
    <source>
        <dbReference type="ARBA" id="ARBA00023180"/>
    </source>
</evidence>
<organism evidence="17 18">
    <name type="scientific">Cordyceps fumosorosea (strain ARSEF 2679)</name>
    <name type="common">Isaria fumosorosea</name>
    <dbReference type="NCBI Taxonomy" id="1081104"/>
    <lineage>
        <taxon>Eukaryota</taxon>
        <taxon>Fungi</taxon>
        <taxon>Dikarya</taxon>
        <taxon>Ascomycota</taxon>
        <taxon>Pezizomycotina</taxon>
        <taxon>Sordariomycetes</taxon>
        <taxon>Hypocreomycetidae</taxon>
        <taxon>Hypocreales</taxon>
        <taxon>Cordycipitaceae</taxon>
        <taxon>Cordyceps</taxon>
    </lineage>
</organism>
<comment type="similarity">
    <text evidence="3 15">Belongs to the peptidase S10 family.</text>
</comment>
<keyword evidence="8 15" id="KW-0732">Signal</keyword>
<reference evidence="17 18" key="1">
    <citation type="journal article" date="2016" name="Genome Biol. Evol.">
        <title>Divergent and convergent evolution of fungal pathogenicity.</title>
        <authorList>
            <person name="Shang Y."/>
            <person name="Xiao G."/>
            <person name="Zheng P."/>
            <person name="Cen K."/>
            <person name="Zhan S."/>
            <person name="Wang C."/>
        </authorList>
    </citation>
    <scope>NUCLEOTIDE SEQUENCE [LARGE SCALE GENOMIC DNA]</scope>
    <source>
        <strain evidence="17 18">ARSEF 2679</strain>
    </source>
</reference>
<keyword evidence="18" id="KW-1185">Reference proteome</keyword>
<protein>
    <recommendedName>
        <fullName evidence="15">Carboxypeptidase</fullName>
        <ecNumber evidence="15">3.4.16.-</ecNumber>
    </recommendedName>
</protein>
<evidence type="ECO:0000256" key="12">
    <source>
        <dbReference type="ARBA" id="ARBA00023136"/>
    </source>
</evidence>
<dbReference type="FunFam" id="3.40.50.1820:FF:000121">
    <property type="entry name" value="Carboxypeptidase D"/>
    <property type="match status" value="1"/>
</dbReference>
<dbReference type="GO" id="GO:0006508">
    <property type="term" value="P:proteolysis"/>
    <property type="evidence" value="ECO:0007669"/>
    <property type="project" value="UniProtKB-KW"/>
</dbReference>
<keyword evidence="5 15" id="KW-0645">Protease</keyword>
<dbReference type="AlphaFoldDB" id="A0A168DDJ9"/>
<evidence type="ECO:0000256" key="9">
    <source>
        <dbReference type="ARBA" id="ARBA00022801"/>
    </source>
</evidence>
<dbReference type="InterPro" id="IPR001563">
    <property type="entry name" value="Peptidase_S10"/>
</dbReference>
<proteinExistence type="inferred from homology"/>
<feature type="signal peptide" evidence="15">
    <location>
        <begin position="1"/>
        <end position="24"/>
    </location>
</feature>
<comment type="function">
    <text evidence="14">Protease with a carboxypeptidase B-like function involved in the C-terminal processing of the lysine and arginine residues from protein precursors. Promotes cell fusion and is involved in the programmed cell death.</text>
</comment>
<dbReference type="PRINTS" id="PR00724">
    <property type="entry name" value="CRBOXYPTASEC"/>
</dbReference>
<evidence type="ECO:0000256" key="11">
    <source>
        <dbReference type="ARBA" id="ARBA00023034"/>
    </source>
</evidence>
<evidence type="ECO:0000256" key="14">
    <source>
        <dbReference type="ARBA" id="ARBA00037042"/>
    </source>
</evidence>
<evidence type="ECO:0000256" key="1">
    <source>
        <dbReference type="ARBA" id="ARBA00001003"/>
    </source>
</evidence>
<dbReference type="PANTHER" id="PTHR11802:SF190">
    <property type="entry name" value="PHEROMONE-PROCESSING CARBOXYPEPTIDASE KEX1"/>
    <property type="match status" value="1"/>
</dbReference>
<dbReference type="GO" id="GO:0006915">
    <property type="term" value="P:apoptotic process"/>
    <property type="evidence" value="ECO:0007669"/>
    <property type="project" value="UniProtKB-KW"/>
</dbReference>
<gene>
    <name evidence="17" type="ORF">ISF_01550</name>
</gene>
<dbReference type="OrthoDB" id="443318at2759"/>
<dbReference type="GeneID" id="30017842"/>
<evidence type="ECO:0000256" key="10">
    <source>
        <dbReference type="ARBA" id="ARBA00022989"/>
    </source>
</evidence>
<keyword evidence="11" id="KW-0333">Golgi apparatus</keyword>
<evidence type="ECO:0000256" key="7">
    <source>
        <dbReference type="ARBA" id="ARBA00022703"/>
    </source>
</evidence>
<comment type="subcellular location">
    <subcellularLocation>
        <location evidence="2">Golgi apparatus</location>
        <location evidence="2">trans-Golgi network membrane</location>
        <topology evidence="2">Single-pass type I membrane protein</topology>
    </subcellularLocation>
</comment>
<comment type="catalytic activity">
    <reaction evidence="1">
        <text>Preferential release of a C-terminal arginine or lysine residue.</text>
        <dbReference type="EC" id="3.4.16.6"/>
    </reaction>
</comment>
<dbReference type="GO" id="GO:0004185">
    <property type="term" value="F:serine-type carboxypeptidase activity"/>
    <property type="evidence" value="ECO:0007669"/>
    <property type="project" value="UniProtKB-UniRule"/>
</dbReference>
<dbReference type="STRING" id="1081104.A0A168DDJ9"/>
<keyword evidence="6 16" id="KW-0812">Transmembrane</keyword>
<dbReference type="Pfam" id="PF00450">
    <property type="entry name" value="Peptidase_S10"/>
    <property type="match status" value="1"/>
</dbReference>
<evidence type="ECO:0000256" key="6">
    <source>
        <dbReference type="ARBA" id="ARBA00022692"/>
    </source>
</evidence>
<comment type="caution">
    <text evidence="17">The sequence shown here is derived from an EMBL/GenBank/DDBJ whole genome shotgun (WGS) entry which is preliminary data.</text>
</comment>
<evidence type="ECO:0000256" key="5">
    <source>
        <dbReference type="ARBA" id="ARBA00022670"/>
    </source>
</evidence>
<accession>A0A168DDJ9</accession>
<evidence type="ECO:0000256" key="4">
    <source>
        <dbReference type="ARBA" id="ARBA00022645"/>
    </source>
</evidence>
<dbReference type="RefSeq" id="XP_018707923.1">
    <property type="nucleotide sequence ID" value="XM_018845157.1"/>
</dbReference>
<keyword evidence="7" id="KW-0053">Apoptosis</keyword>
<dbReference type="EC" id="3.4.16.-" evidence="15"/>
<feature type="chain" id="PRO_5007749411" description="Carboxypeptidase" evidence="15">
    <location>
        <begin position="25"/>
        <end position="543"/>
    </location>
</feature>
<evidence type="ECO:0000313" key="17">
    <source>
        <dbReference type="EMBL" id="OAA72477.1"/>
    </source>
</evidence>
<dbReference type="EMBL" id="AZHB01000002">
    <property type="protein sequence ID" value="OAA72477.1"/>
    <property type="molecule type" value="Genomic_DNA"/>
</dbReference>
<dbReference type="Gene3D" id="3.40.50.1820">
    <property type="entry name" value="alpha/beta hydrolase"/>
    <property type="match status" value="1"/>
</dbReference>